<evidence type="ECO:0000313" key="2">
    <source>
        <dbReference type="Proteomes" id="UP000801492"/>
    </source>
</evidence>
<gene>
    <name evidence="1" type="ORF">ILUMI_10936</name>
</gene>
<evidence type="ECO:0008006" key="3">
    <source>
        <dbReference type="Google" id="ProtNLM"/>
    </source>
</evidence>
<dbReference type="OrthoDB" id="6782041at2759"/>
<keyword evidence="2" id="KW-1185">Reference proteome</keyword>
<dbReference type="AlphaFoldDB" id="A0A8K0D616"/>
<sequence>MVRKAKPRKTGATTKEAMDRAVNFVSEKVYSLSNAADMCGLKHQTLARYVKKKKEIQDDTDVNMTQNYAARQVLSPELERMLTEYLNRCSKMAYDLSTQAVQKLAYDFASSTYSVPPSWCHLPECVQESQISTLDSEIIADTHELSSNSHTNIGITTPESIIALPRKANCKSRQKGRSTIITSTPEKEALIAKARRQISQQTKINLKELASCSTDSVTKFQITRKRKIKEISDEDDQVVLVEGKAIRQVESDSSSVSKISNQNELEYGVNKTHLSDTLSNL</sequence>
<proteinExistence type="predicted"/>
<organism evidence="1 2">
    <name type="scientific">Ignelater luminosus</name>
    <name type="common">Cucubano</name>
    <name type="synonym">Pyrophorus luminosus</name>
    <dbReference type="NCBI Taxonomy" id="2038154"/>
    <lineage>
        <taxon>Eukaryota</taxon>
        <taxon>Metazoa</taxon>
        <taxon>Ecdysozoa</taxon>
        <taxon>Arthropoda</taxon>
        <taxon>Hexapoda</taxon>
        <taxon>Insecta</taxon>
        <taxon>Pterygota</taxon>
        <taxon>Neoptera</taxon>
        <taxon>Endopterygota</taxon>
        <taxon>Coleoptera</taxon>
        <taxon>Polyphaga</taxon>
        <taxon>Elateriformia</taxon>
        <taxon>Elateroidea</taxon>
        <taxon>Elateridae</taxon>
        <taxon>Agrypninae</taxon>
        <taxon>Pyrophorini</taxon>
        <taxon>Ignelater</taxon>
    </lineage>
</organism>
<evidence type="ECO:0000313" key="1">
    <source>
        <dbReference type="EMBL" id="KAF2895240.1"/>
    </source>
</evidence>
<protein>
    <recommendedName>
        <fullName evidence="3">HTH psq-type domain-containing protein</fullName>
    </recommendedName>
</protein>
<comment type="caution">
    <text evidence="1">The sequence shown here is derived from an EMBL/GenBank/DDBJ whole genome shotgun (WGS) entry which is preliminary data.</text>
</comment>
<accession>A0A8K0D616</accession>
<dbReference type="EMBL" id="VTPC01006103">
    <property type="protein sequence ID" value="KAF2895240.1"/>
    <property type="molecule type" value="Genomic_DNA"/>
</dbReference>
<reference evidence="1" key="1">
    <citation type="submission" date="2019-08" db="EMBL/GenBank/DDBJ databases">
        <title>The genome of the North American firefly Photinus pyralis.</title>
        <authorList>
            <consortium name="Photinus pyralis genome working group"/>
            <person name="Fallon T.R."/>
            <person name="Sander Lower S.E."/>
            <person name="Weng J.-K."/>
        </authorList>
    </citation>
    <scope>NUCLEOTIDE SEQUENCE</scope>
    <source>
        <strain evidence="1">TRF0915ILg1</strain>
        <tissue evidence="1">Whole body</tissue>
    </source>
</reference>
<dbReference type="Proteomes" id="UP000801492">
    <property type="component" value="Unassembled WGS sequence"/>
</dbReference>
<name>A0A8K0D616_IGNLU</name>